<evidence type="ECO:0000313" key="4">
    <source>
        <dbReference type="EMBL" id="SDN27533.1"/>
    </source>
</evidence>
<evidence type="ECO:0000256" key="2">
    <source>
        <dbReference type="SAM" id="Phobius"/>
    </source>
</evidence>
<protein>
    <submittedName>
        <fullName evidence="4">Pilus assembly protein CpaB</fullName>
    </submittedName>
</protein>
<organism evidence="4 5">
    <name type="scientific">Dendrosporobacter quercicolus</name>
    <dbReference type="NCBI Taxonomy" id="146817"/>
    <lineage>
        <taxon>Bacteria</taxon>
        <taxon>Bacillati</taxon>
        <taxon>Bacillota</taxon>
        <taxon>Negativicutes</taxon>
        <taxon>Selenomonadales</taxon>
        <taxon>Sporomusaceae</taxon>
        <taxon>Dendrosporobacter</taxon>
    </lineage>
</organism>
<keyword evidence="2" id="KW-0472">Membrane</keyword>
<sequence>MSLPQISKGLVGKLEQMAPKRLILLAFMVSLLFTLLLYFYLAKLENEQQEKPPLTGVVIAAVDIPEKTVIKSEMLKTVQLPRELSQPDTVTDLSSVVGKTARISILQGDPVTEKKLFGDIRLAGFTGSIPADKRAMSIAITDTTAISGFAQPGDYVDVMLVTDKAYPNTISGEMILQNILLLAINKSSAATAGSKDGKAEQMATATLAVDPAAAVRLAVAQSQGMVYLVLRPLQPKESFVLTTKLLAQFGQAPEMPRPAQADSAAPPVRPAPEQEAPVQKRADGILVIRGSSANMVEVR</sequence>
<proteinExistence type="predicted"/>
<feature type="transmembrane region" description="Helical" evidence="2">
    <location>
        <begin position="21"/>
        <end position="41"/>
    </location>
</feature>
<dbReference type="InterPro" id="IPR013974">
    <property type="entry name" value="SAF"/>
</dbReference>
<evidence type="ECO:0000313" key="5">
    <source>
        <dbReference type="Proteomes" id="UP000214880"/>
    </source>
</evidence>
<dbReference type="EMBL" id="FNHB01000016">
    <property type="protein sequence ID" value="SDN27533.1"/>
    <property type="molecule type" value="Genomic_DNA"/>
</dbReference>
<dbReference type="STRING" id="146817.SAMN04488502_11633"/>
<dbReference type="InterPro" id="IPR031571">
    <property type="entry name" value="RcpC_dom"/>
</dbReference>
<dbReference type="SMART" id="SM00858">
    <property type="entry name" value="SAF"/>
    <property type="match status" value="1"/>
</dbReference>
<dbReference type="RefSeq" id="WP_092075024.1">
    <property type="nucleotide sequence ID" value="NZ_FNHB01000016.1"/>
</dbReference>
<dbReference type="OrthoDB" id="163768at2"/>
<dbReference type="Pfam" id="PF16976">
    <property type="entry name" value="RcpC"/>
    <property type="match status" value="1"/>
</dbReference>
<dbReference type="Pfam" id="PF08666">
    <property type="entry name" value="SAF"/>
    <property type="match status" value="1"/>
</dbReference>
<name>A0A1H0A3J8_9FIRM</name>
<accession>A0A1H0A3J8</accession>
<keyword evidence="5" id="KW-1185">Reference proteome</keyword>
<dbReference type="Gene3D" id="3.90.1210.10">
    <property type="entry name" value="Antifreeze-like/N-acetylneuraminic acid synthase C-terminal domain"/>
    <property type="match status" value="1"/>
</dbReference>
<dbReference type="InterPro" id="IPR017592">
    <property type="entry name" value="Pilus_assmbl_Flp-typ_CpaB"/>
</dbReference>
<dbReference type="CDD" id="cd11614">
    <property type="entry name" value="SAF_CpaB_FlgA_like"/>
    <property type="match status" value="1"/>
</dbReference>
<dbReference type="Proteomes" id="UP000214880">
    <property type="component" value="Unassembled WGS sequence"/>
</dbReference>
<reference evidence="4 5" key="1">
    <citation type="submission" date="2016-10" db="EMBL/GenBank/DDBJ databases">
        <authorList>
            <person name="de Groot N.N."/>
        </authorList>
    </citation>
    <scope>NUCLEOTIDE SEQUENCE [LARGE SCALE GENOMIC DNA]</scope>
    <source>
        <strain evidence="4 5">DSM 1736</strain>
    </source>
</reference>
<dbReference type="NCBIfam" id="TIGR03177">
    <property type="entry name" value="pilus_cpaB"/>
    <property type="match status" value="1"/>
</dbReference>
<feature type="region of interest" description="Disordered" evidence="1">
    <location>
        <begin position="253"/>
        <end position="280"/>
    </location>
</feature>
<keyword evidence="2" id="KW-1133">Transmembrane helix</keyword>
<evidence type="ECO:0000256" key="1">
    <source>
        <dbReference type="SAM" id="MobiDB-lite"/>
    </source>
</evidence>
<gene>
    <name evidence="4" type="ORF">SAMN04488502_11633</name>
</gene>
<feature type="domain" description="SAF" evidence="3">
    <location>
        <begin position="55"/>
        <end position="117"/>
    </location>
</feature>
<keyword evidence="2" id="KW-0812">Transmembrane</keyword>
<dbReference type="AlphaFoldDB" id="A0A1H0A3J8"/>
<evidence type="ECO:0000259" key="3">
    <source>
        <dbReference type="SMART" id="SM00858"/>
    </source>
</evidence>